<evidence type="ECO:0000256" key="4">
    <source>
        <dbReference type="ARBA" id="ARBA00022989"/>
    </source>
</evidence>
<dbReference type="AlphaFoldDB" id="A0A7G8BCD7"/>
<evidence type="ECO:0000256" key="5">
    <source>
        <dbReference type="ARBA" id="ARBA00023136"/>
    </source>
</evidence>
<organism evidence="10 11">
    <name type="scientific">Alloacidobacterium dinghuense</name>
    <dbReference type="NCBI Taxonomy" id="2763107"/>
    <lineage>
        <taxon>Bacteria</taxon>
        <taxon>Pseudomonadati</taxon>
        <taxon>Acidobacteriota</taxon>
        <taxon>Terriglobia</taxon>
        <taxon>Terriglobales</taxon>
        <taxon>Acidobacteriaceae</taxon>
        <taxon>Alloacidobacterium</taxon>
    </lineage>
</organism>
<feature type="transmembrane region" description="Helical" evidence="7">
    <location>
        <begin position="113"/>
        <end position="135"/>
    </location>
</feature>
<gene>
    <name evidence="10" type="ORF">H7849_13505</name>
</gene>
<keyword evidence="3 7" id="KW-0812">Transmembrane</keyword>
<comment type="similarity">
    <text evidence="6">Belongs to the ABC-4 integral membrane protein family.</text>
</comment>
<evidence type="ECO:0000256" key="2">
    <source>
        <dbReference type="ARBA" id="ARBA00022475"/>
    </source>
</evidence>
<feature type="domain" description="ABC3 transporter permease C-terminal" evidence="8">
    <location>
        <begin position="777"/>
        <end position="890"/>
    </location>
</feature>
<dbReference type="NCBIfam" id="NF038403">
    <property type="entry name" value="perm_prefix_1"/>
    <property type="match status" value="1"/>
</dbReference>
<dbReference type="Pfam" id="PF12704">
    <property type="entry name" value="MacB_PCD"/>
    <property type="match status" value="2"/>
</dbReference>
<feature type="domain" description="ABC3 transporter permease C-terminal" evidence="8">
    <location>
        <begin position="377"/>
        <end position="493"/>
    </location>
</feature>
<dbReference type="PANTHER" id="PTHR30572:SF4">
    <property type="entry name" value="ABC TRANSPORTER PERMEASE YTRF"/>
    <property type="match status" value="1"/>
</dbReference>
<feature type="transmembrane region" description="Helical" evidence="7">
    <location>
        <begin position="427"/>
        <end position="449"/>
    </location>
</feature>
<keyword evidence="2" id="KW-1003">Cell membrane</keyword>
<feature type="transmembrane region" description="Helical" evidence="7">
    <location>
        <begin position="829"/>
        <end position="849"/>
    </location>
</feature>
<keyword evidence="4 7" id="KW-1133">Transmembrane helix</keyword>
<evidence type="ECO:0000256" key="7">
    <source>
        <dbReference type="SAM" id="Phobius"/>
    </source>
</evidence>
<dbReference type="GO" id="GO:0005886">
    <property type="term" value="C:plasma membrane"/>
    <property type="evidence" value="ECO:0007669"/>
    <property type="project" value="UniProtKB-SubCell"/>
</dbReference>
<evidence type="ECO:0000256" key="1">
    <source>
        <dbReference type="ARBA" id="ARBA00004651"/>
    </source>
</evidence>
<feature type="transmembrane region" description="Helical" evidence="7">
    <location>
        <begin position="770"/>
        <end position="799"/>
    </location>
</feature>
<dbReference type="Pfam" id="PF02687">
    <property type="entry name" value="FtsX"/>
    <property type="match status" value="2"/>
</dbReference>
<feature type="domain" description="MacB-like periplasmic core" evidence="9">
    <location>
        <begin position="114"/>
        <end position="333"/>
    </location>
</feature>
<accession>A0A7G8BCD7</accession>
<dbReference type="InterPro" id="IPR050250">
    <property type="entry name" value="Macrolide_Exporter_MacB"/>
</dbReference>
<keyword evidence="11" id="KW-1185">Reference proteome</keyword>
<dbReference type="InterPro" id="IPR025857">
    <property type="entry name" value="MacB_PCD"/>
</dbReference>
<keyword evidence="5 7" id="KW-0472">Membrane</keyword>
<evidence type="ECO:0000259" key="8">
    <source>
        <dbReference type="Pfam" id="PF02687"/>
    </source>
</evidence>
<evidence type="ECO:0000313" key="10">
    <source>
        <dbReference type="EMBL" id="QNI30207.1"/>
    </source>
</evidence>
<dbReference type="GO" id="GO:0022857">
    <property type="term" value="F:transmembrane transporter activity"/>
    <property type="evidence" value="ECO:0007669"/>
    <property type="project" value="TreeGrafter"/>
</dbReference>
<dbReference type="RefSeq" id="WP_186739913.1">
    <property type="nucleotide sequence ID" value="NZ_CP060394.1"/>
</dbReference>
<feature type="transmembrane region" description="Helical" evidence="7">
    <location>
        <begin position="861"/>
        <end position="882"/>
    </location>
</feature>
<comment type="subcellular location">
    <subcellularLocation>
        <location evidence="1">Cell membrane</location>
        <topology evidence="1">Multi-pass membrane protein</topology>
    </subcellularLocation>
</comment>
<protein>
    <submittedName>
        <fullName evidence="10">ABC transporter permease</fullName>
    </submittedName>
</protein>
<feature type="transmembrane region" description="Helical" evidence="7">
    <location>
        <begin position="469"/>
        <end position="489"/>
    </location>
</feature>
<evidence type="ECO:0000313" key="11">
    <source>
        <dbReference type="Proteomes" id="UP000515312"/>
    </source>
</evidence>
<evidence type="ECO:0000256" key="6">
    <source>
        <dbReference type="ARBA" id="ARBA00038076"/>
    </source>
</evidence>
<dbReference type="EMBL" id="CP060394">
    <property type="protein sequence ID" value="QNI30207.1"/>
    <property type="molecule type" value="Genomic_DNA"/>
</dbReference>
<dbReference type="KEGG" id="adin:H7849_13505"/>
<sequence>MTGITDKSPKTSSKTSLSASLRRAFHRLRSFFRKDPLDHELNDEMASHIELAMEEYMRKGMPEEEARRQAMVRFGGVQQAREQHRETRGLPWIDVLGQDLRFTFRTLARDRSLTIIAILILGLGIGANVTVFSVVDTILLRPLPFRDPQQLVWITGNKGVGGLSGMTYSVDAYEDYRAQNRSLQDVTAYFPFYGQGDYKLTGYGEPQPVNGVMVAGNFFELLGIQPKLGRSFVQDELIKGGRPAVLLSEPFWKRQFNGDPKIVGQTINLNKTPTIVAGVIPATFDFGSVFAPGTRMDIFVPAVMDDMREWGNVFSLIGRMKPGVSVGQVQAEADMLIPQFYARKTHPEYGKGYTGTVWGLKEYVSGKLHRSLVVLWSAVGLIMLIVCVNLSNLLLARSAARSKEFAMRSVLGARRSRLVRQLLTESLVLAAGGAVLGLGIAYAVVTWLAHQGSIALPLLSSIRVDGSALAWTLGIAVVAAVLFGLAPGLKMSSGDLQESLKDSGMGASSGRKHDRMRSILVVSEVALACILMVGAGLLLRSFLHVLDIDLGFRPSRAASMQVTYDDGNKDENRGPILENMLDHVKAIPGIEAAGITDMLPLDRNRSWNLFRKGRDPNQKPDTGTYVQVVTPGYIGALGMRLIKGRDFTWDDSTHAEHAVIINESLARREWPGQDPVGRLAVANGEDSRVIGVVADVKETGLEIDPGAEMYVPVTQNGPVGAELVVRTSLPPEALAASVMKVLKQMNPGQPATEFRSIQQLVDHSVSPRKFFVLLVSTFAGLGLLLASLGIYGVISYSVARQTQEIGIRMALGASRTRVQAAVIGKTLRLALIGIVLGGAASFVMARGIASLLYGTEPADPLTFVGMVVLLGIVAMFAGYLPARRASRIDPMIALRTN</sequence>
<dbReference type="PANTHER" id="PTHR30572">
    <property type="entry name" value="MEMBRANE COMPONENT OF TRANSPORTER-RELATED"/>
    <property type="match status" value="1"/>
</dbReference>
<proteinExistence type="inferred from homology"/>
<feature type="domain" description="MacB-like periplasmic core" evidence="9">
    <location>
        <begin position="571"/>
        <end position="717"/>
    </location>
</feature>
<feature type="transmembrane region" description="Helical" evidence="7">
    <location>
        <begin position="519"/>
        <end position="539"/>
    </location>
</feature>
<dbReference type="InterPro" id="IPR047928">
    <property type="entry name" value="Perm_prefix_1"/>
</dbReference>
<feature type="transmembrane region" description="Helical" evidence="7">
    <location>
        <begin position="373"/>
        <end position="395"/>
    </location>
</feature>
<evidence type="ECO:0000256" key="3">
    <source>
        <dbReference type="ARBA" id="ARBA00022692"/>
    </source>
</evidence>
<reference evidence="10 11" key="1">
    <citation type="submission" date="2020-08" db="EMBL/GenBank/DDBJ databases">
        <title>Edaphobacter telluris sp. nov. and Acidobacterium dinghuensis sp. nov., two acidobacteria isolated from forest soil.</title>
        <authorList>
            <person name="Fu J."/>
            <person name="Qiu L."/>
        </authorList>
    </citation>
    <scope>NUCLEOTIDE SEQUENCE [LARGE SCALE GENOMIC DNA]</scope>
    <source>
        <strain evidence="10">4Y35</strain>
    </source>
</reference>
<name>A0A7G8BCD7_9BACT</name>
<dbReference type="InterPro" id="IPR003838">
    <property type="entry name" value="ABC3_permease_C"/>
</dbReference>
<dbReference type="NCBIfam" id="TIGR03434">
    <property type="entry name" value="ADOP"/>
    <property type="match status" value="1"/>
</dbReference>
<evidence type="ECO:0000259" key="9">
    <source>
        <dbReference type="Pfam" id="PF12704"/>
    </source>
</evidence>
<dbReference type="Proteomes" id="UP000515312">
    <property type="component" value="Chromosome"/>
</dbReference>
<dbReference type="InterPro" id="IPR017800">
    <property type="entry name" value="ADOP"/>
</dbReference>